<dbReference type="EMBL" id="MPUH01000092">
    <property type="protein sequence ID" value="OMJ90946.1"/>
    <property type="molecule type" value="Genomic_DNA"/>
</dbReference>
<feature type="compositionally biased region" description="Basic and acidic residues" evidence="1">
    <location>
        <begin position="347"/>
        <end position="359"/>
    </location>
</feature>
<dbReference type="PROSITE" id="PS50829">
    <property type="entry name" value="GYF"/>
    <property type="match status" value="1"/>
</dbReference>
<proteinExistence type="predicted"/>
<feature type="compositionally biased region" description="Basic and acidic residues" evidence="1">
    <location>
        <begin position="187"/>
        <end position="202"/>
    </location>
</feature>
<feature type="compositionally biased region" description="Basic residues" evidence="1">
    <location>
        <begin position="176"/>
        <end position="186"/>
    </location>
</feature>
<feature type="compositionally biased region" description="Polar residues" evidence="1">
    <location>
        <begin position="366"/>
        <end position="380"/>
    </location>
</feature>
<feature type="region of interest" description="Disordered" evidence="1">
    <location>
        <begin position="347"/>
        <end position="391"/>
    </location>
</feature>
<name>A0A1R2CPK6_9CILI</name>
<evidence type="ECO:0000313" key="4">
    <source>
        <dbReference type="Proteomes" id="UP000187209"/>
    </source>
</evidence>
<dbReference type="AlphaFoldDB" id="A0A1R2CPK6"/>
<feature type="compositionally biased region" description="Basic and acidic residues" evidence="1">
    <location>
        <begin position="84"/>
        <end position="175"/>
    </location>
</feature>
<dbReference type="InterPro" id="IPR003169">
    <property type="entry name" value="GYF"/>
</dbReference>
<sequence>MSEKPLTEQLIESLNENIKTQNDEILKSYPESNTSLKKYTRESILGRYSPSLTLPIEVSESVSILSLPFSAPPSVSKNGFSHNLGDHVNSRKDLARKGEKGFGDETEENKKQGIREDNHYGHKRDEHFDKKDQKKFKGEKSSRKNLREPEGKKNHFDEKKPQGQGKKDETENLKHEGKKKNNKKKDKAQIENLDQKPKESKKPKEKKVKNKKNENKVVNELEKKDINISEEQAFVVPAYEKSHLLSFVKKGNPFAKAMLQTGINGENDEKVYFPLGSKSYEKVWFYKDPNSATQGPFSCIEMFNWTNRKLFPDNLQISFFNTEFVPMNTYLASPYKNNCEQKGVNEEIKAEKEDKKEGANEASRYSWANQEENAKVSQDTKLVEISEQRLD</sequence>
<organism evidence="3 4">
    <name type="scientific">Stentor coeruleus</name>
    <dbReference type="NCBI Taxonomy" id="5963"/>
    <lineage>
        <taxon>Eukaryota</taxon>
        <taxon>Sar</taxon>
        <taxon>Alveolata</taxon>
        <taxon>Ciliophora</taxon>
        <taxon>Postciliodesmatophora</taxon>
        <taxon>Heterotrichea</taxon>
        <taxon>Heterotrichida</taxon>
        <taxon>Stentoridae</taxon>
        <taxon>Stentor</taxon>
    </lineage>
</organism>
<evidence type="ECO:0000256" key="1">
    <source>
        <dbReference type="SAM" id="MobiDB-lite"/>
    </source>
</evidence>
<dbReference type="Proteomes" id="UP000187209">
    <property type="component" value="Unassembled WGS sequence"/>
</dbReference>
<dbReference type="SMART" id="SM00444">
    <property type="entry name" value="GYF"/>
    <property type="match status" value="1"/>
</dbReference>
<reference evidence="3 4" key="1">
    <citation type="submission" date="2016-11" db="EMBL/GenBank/DDBJ databases">
        <title>The macronuclear genome of Stentor coeruleus: a giant cell with tiny introns.</title>
        <authorList>
            <person name="Slabodnick M."/>
            <person name="Ruby J.G."/>
            <person name="Reiff S.B."/>
            <person name="Swart E.C."/>
            <person name="Gosai S."/>
            <person name="Prabakaran S."/>
            <person name="Witkowska E."/>
            <person name="Larue G.E."/>
            <person name="Fisher S."/>
            <person name="Freeman R.M."/>
            <person name="Gunawardena J."/>
            <person name="Chu W."/>
            <person name="Stover N.A."/>
            <person name="Gregory B.D."/>
            <person name="Nowacki M."/>
            <person name="Derisi J."/>
            <person name="Roy S.W."/>
            <person name="Marshall W.F."/>
            <person name="Sood P."/>
        </authorList>
    </citation>
    <scope>NUCLEOTIDE SEQUENCE [LARGE SCALE GENOMIC DNA]</scope>
    <source>
        <strain evidence="3">WM001</strain>
    </source>
</reference>
<dbReference type="Gene3D" id="3.30.1490.40">
    <property type="match status" value="1"/>
</dbReference>
<dbReference type="InterPro" id="IPR035445">
    <property type="entry name" value="GYF-like_dom_sf"/>
</dbReference>
<feature type="region of interest" description="Disordered" evidence="1">
    <location>
        <begin position="68"/>
        <end position="216"/>
    </location>
</feature>
<protein>
    <recommendedName>
        <fullName evidence="2">GYF domain-containing protein</fullName>
    </recommendedName>
</protein>
<evidence type="ECO:0000259" key="2">
    <source>
        <dbReference type="PROSITE" id="PS50829"/>
    </source>
</evidence>
<gene>
    <name evidence="3" type="ORF">SteCoe_6614</name>
</gene>
<evidence type="ECO:0000313" key="3">
    <source>
        <dbReference type="EMBL" id="OMJ90946.1"/>
    </source>
</evidence>
<dbReference type="SUPFAM" id="SSF55277">
    <property type="entry name" value="GYF domain"/>
    <property type="match status" value="1"/>
</dbReference>
<feature type="compositionally biased region" description="Basic and acidic residues" evidence="1">
    <location>
        <begin position="381"/>
        <end position="391"/>
    </location>
</feature>
<accession>A0A1R2CPK6</accession>
<feature type="domain" description="GYF" evidence="2">
    <location>
        <begin position="281"/>
        <end position="328"/>
    </location>
</feature>
<dbReference type="OrthoDB" id="48509at2759"/>
<dbReference type="Pfam" id="PF02213">
    <property type="entry name" value="GYF"/>
    <property type="match status" value="1"/>
</dbReference>
<comment type="caution">
    <text evidence="3">The sequence shown here is derived from an EMBL/GenBank/DDBJ whole genome shotgun (WGS) entry which is preliminary data.</text>
</comment>
<keyword evidence="4" id="KW-1185">Reference proteome</keyword>